<dbReference type="Proteomes" id="UP000184604">
    <property type="component" value="Chromosome"/>
</dbReference>
<dbReference type="GO" id="GO:0006355">
    <property type="term" value="P:regulation of DNA-templated transcription"/>
    <property type="evidence" value="ECO:0007669"/>
    <property type="project" value="InterPro"/>
</dbReference>
<dbReference type="InterPro" id="IPR009366">
    <property type="entry name" value="Protein_Veg"/>
</dbReference>
<dbReference type="RefSeq" id="WP_073539046.1">
    <property type="nucleotide sequence ID" value="NZ_CP018335.1"/>
</dbReference>
<protein>
    <submittedName>
        <fullName evidence="1">Uncharacterized protein</fullName>
    </submittedName>
</protein>
<evidence type="ECO:0000313" key="1">
    <source>
        <dbReference type="EMBL" id="APM39422.1"/>
    </source>
</evidence>
<sequence>MSAVKEKMNTGIFNRASLRYIRDGFRIGQGVRIKRRDGRGRDRYFKGVVIARTNYFITVRNKAKCRESFSYVDFLTRDVEVVS</sequence>
<dbReference type="EMBL" id="CP018335">
    <property type="protein sequence ID" value="APM39422.1"/>
    <property type="molecule type" value="Genomic_DNA"/>
</dbReference>
<gene>
    <name evidence="1" type="ORF">BS101_12050</name>
</gene>
<proteinExistence type="predicted"/>
<organism evidence="1 2">
    <name type="scientific">Clostridium kluyveri</name>
    <dbReference type="NCBI Taxonomy" id="1534"/>
    <lineage>
        <taxon>Bacteria</taxon>
        <taxon>Bacillati</taxon>
        <taxon>Bacillota</taxon>
        <taxon>Clostridia</taxon>
        <taxon>Eubacteriales</taxon>
        <taxon>Clostridiaceae</taxon>
        <taxon>Clostridium</taxon>
    </lineage>
</organism>
<evidence type="ECO:0000313" key="2">
    <source>
        <dbReference type="Proteomes" id="UP000184604"/>
    </source>
</evidence>
<reference evidence="1 2" key="1">
    <citation type="submission" date="2016-12" db="EMBL/GenBank/DDBJ databases">
        <title>Complete genome sequence of Clostridium kluyveri JZZ isolated from the pit mud of a Chinese flavor liquor-making factory.</title>
        <authorList>
            <person name="Wang Y."/>
        </authorList>
    </citation>
    <scope>NUCLEOTIDE SEQUENCE [LARGE SCALE GENOMIC DNA]</scope>
    <source>
        <strain evidence="1 2">JZZ</strain>
    </source>
</reference>
<dbReference type="AlphaFoldDB" id="A0A1L5F8W5"/>
<dbReference type="Pfam" id="PF06257">
    <property type="entry name" value="VEG"/>
    <property type="match status" value="1"/>
</dbReference>
<dbReference type="Gene3D" id="2.30.30.100">
    <property type="match status" value="1"/>
</dbReference>
<accession>A0A1L5F8W5</accession>
<name>A0A1L5F8W5_CLOKL</name>